<dbReference type="EMBL" id="SRLO01013260">
    <property type="protein sequence ID" value="TNN25169.1"/>
    <property type="molecule type" value="Genomic_DNA"/>
</dbReference>
<comment type="caution">
    <text evidence="1">The sequence shown here is derived from an EMBL/GenBank/DDBJ whole genome shotgun (WGS) entry which is preliminary data.</text>
</comment>
<accession>A0A4Z2E8P1</accession>
<dbReference type="AlphaFoldDB" id="A0A4Z2E8P1"/>
<proteinExistence type="predicted"/>
<dbReference type="Proteomes" id="UP000314294">
    <property type="component" value="Unassembled WGS sequence"/>
</dbReference>
<evidence type="ECO:0000313" key="1">
    <source>
        <dbReference type="EMBL" id="TNN25169.1"/>
    </source>
</evidence>
<organism evidence="1 2">
    <name type="scientific">Liparis tanakae</name>
    <name type="common">Tanaka's snailfish</name>
    <dbReference type="NCBI Taxonomy" id="230148"/>
    <lineage>
        <taxon>Eukaryota</taxon>
        <taxon>Metazoa</taxon>
        <taxon>Chordata</taxon>
        <taxon>Craniata</taxon>
        <taxon>Vertebrata</taxon>
        <taxon>Euteleostomi</taxon>
        <taxon>Actinopterygii</taxon>
        <taxon>Neopterygii</taxon>
        <taxon>Teleostei</taxon>
        <taxon>Neoteleostei</taxon>
        <taxon>Acanthomorphata</taxon>
        <taxon>Eupercaria</taxon>
        <taxon>Perciformes</taxon>
        <taxon>Cottioidei</taxon>
        <taxon>Cottales</taxon>
        <taxon>Liparidae</taxon>
        <taxon>Liparis</taxon>
    </lineage>
</organism>
<name>A0A4Z2E8P1_9TELE</name>
<reference evidence="1 2" key="1">
    <citation type="submission" date="2019-03" db="EMBL/GenBank/DDBJ databases">
        <title>First draft genome of Liparis tanakae, snailfish: a comprehensive survey of snailfish specific genes.</title>
        <authorList>
            <person name="Kim W."/>
            <person name="Song I."/>
            <person name="Jeong J.-H."/>
            <person name="Kim D."/>
            <person name="Kim S."/>
            <person name="Ryu S."/>
            <person name="Song J.Y."/>
            <person name="Lee S.K."/>
        </authorList>
    </citation>
    <scope>NUCLEOTIDE SEQUENCE [LARGE SCALE GENOMIC DNA]</scope>
    <source>
        <tissue evidence="1">Muscle</tissue>
    </source>
</reference>
<sequence>MVLSTSQQVALAFTAVLFTFVVLPRIFGVGGTGAKETRFDPRYSKHGRVALVAEGRGYAAVPYVTSVCASSGPVITWSNKCTSRQKTQFTAEGARLLYRTQTRCLKSIS</sequence>
<evidence type="ECO:0000313" key="2">
    <source>
        <dbReference type="Proteomes" id="UP000314294"/>
    </source>
</evidence>
<protein>
    <submittedName>
        <fullName evidence="1">Uncharacterized protein</fullName>
    </submittedName>
</protein>
<keyword evidence="2" id="KW-1185">Reference proteome</keyword>
<gene>
    <name evidence="1" type="ORF">EYF80_064703</name>
</gene>